<accession>A0A1F6XJ18</accession>
<name>A0A1F6XJ18_9BACT</name>
<gene>
    <name evidence="2" type="ORF">A3A03_03740</name>
</gene>
<organism evidence="2 3">
    <name type="scientific">Candidatus Nomurabacteria bacterium RIFCSPLOWO2_01_FULL_40_18</name>
    <dbReference type="NCBI Taxonomy" id="1801773"/>
    <lineage>
        <taxon>Bacteria</taxon>
        <taxon>Candidatus Nomuraibacteriota</taxon>
    </lineage>
</organism>
<evidence type="ECO:0000256" key="1">
    <source>
        <dbReference type="SAM" id="Phobius"/>
    </source>
</evidence>
<dbReference type="EMBL" id="MFUX01000035">
    <property type="protein sequence ID" value="OGI93951.1"/>
    <property type="molecule type" value="Genomic_DNA"/>
</dbReference>
<evidence type="ECO:0000313" key="2">
    <source>
        <dbReference type="EMBL" id="OGI93951.1"/>
    </source>
</evidence>
<protein>
    <submittedName>
        <fullName evidence="2">Uncharacterized protein</fullName>
    </submittedName>
</protein>
<dbReference type="STRING" id="1801773.A3A03_03740"/>
<keyword evidence="1" id="KW-1133">Transmembrane helix</keyword>
<proteinExistence type="predicted"/>
<feature type="transmembrane region" description="Helical" evidence="1">
    <location>
        <begin position="13"/>
        <end position="30"/>
    </location>
</feature>
<reference evidence="2 3" key="1">
    <citation type="journal article" date="2016" name="Nat. Commun.">
        <title>Thousands of microbial genomes shed light on interconnected biogeochemical processes in an aquifer system.</title>
        <authorList>
            <person name="Anantharaman K."/>
            <person name="Brown C.T."/>
            <person name="Hug L.A."/>
            <person name="Sharon I."/>
            <person name="Castelle C.J."/>
            <person name="Probst A.J."/>
            <person name="Thomas B.C."/>
            <person name="Singh A."/>
            <person name="Wilkins M.J."/>
            <person name="Karaoz U."/>
            <person name="Brodie E.L."/>
            <person name="Williams K.H."/>
            <person name="Hubbard S.S."/>
            <person name="Banfield J.F."/>
        </authorList>
    </citation>
    <scope>NUCLEOTIDE SEQUENCE [LARGE SCALE GENOMIC DNA]</scope>
</reference>
<keyword evidence="1" id="KW-0812">Transmembrane</keyword>
<comment type="caution">
    <text evidence="2">The sequence shown here is derived from an EMBL/GenBank/DDBJ whole genome shotgun (WGS) entry which is preliminary data.</text>
</comment>
<dbReference type="Proteomes" id="UP000176629">
    <property type="component" value="Unassembled WGS sequence"/>
</dbReference>
<dbReference type="AlphaFoldDB" id="A0A1F6XJ18"/>
<keyword evidence="1" id="KW-0472">Membrane</keyword>
<sequence length="135" mass="14544">MENNTLGKRVFKVFIPLVAIVAIIAAGYFYNQTRLLKQNPQAAAQQESVALIAKISKLILLPSGETPTIATVSDPEALKDQAFFKNAQKGDKVLIYTTAKKAILYSVTLNKILDVAPLNIGGQESATPRATTTTP</sequence>
<evidence type="ECO:0000313" key="3">
    <source>
        <dbReference type="Proteomes" id="UP000176629"/>
    </source>
</evidence>